<dbReference type="AlphaFoldDB" id="A0A1F5SLH9"/>
<protein>
    <submittedName>
        <fullName evidence="2">Uncharacterized protein</fullName>
    </submittedName>
</protein>
<evidence type="ECO:0000256" key="1">
    <source>
        <dbReference type="SAM" id="MobiDB-lite"/>
    </source>
</evidence>
<evidence type="ECO:0000313" key="2">
    <source>
        <dbReference type="EMBL" id="OGF27111.1"/>
    </source>
</evidence>
<accession>A0A1F5SLH9</accession>
<reference evidence="2 3" key="1">
    <citation type="journal article" date="2016" name="Nat. Commun.">
        <title>Thousands of microbial genomes shed light on interconnected biogeochemical processes in an aquifer system.</title>
        <authorList>
            <person name="Anantharaman K."/>
            <person name="Brown C.T."/>
            <person name="Hug L.A."/>
            <person name="Sharon I."/>
            <person name="Castelle C.J."/>
            <person name="Probst A.J."/>
            <person name="Thomas B.C."/>
            <person name="Singh A."/>
            <person name="Wilkins M.J."/>
            <person name="Karaoz U."/>
            <person name="Brodie E.L."/>
            <person name="Williams K.H."/>
            <person name="Hubbard S.S."/>
            <person name="Banfield J.F."/>
        </authorList>
    </citation>
    <scope>NUCLEOTIDE SEQUENCE [LARGE SCALE GENOMIC DNA]</scope>
</reference>
<evidence type="ECO:0000313" key="3">
    <source>
        <dbReference type="Proteomes" id="UP000178367"/>
    </source>
</evidence>
<feature type="region of interest" description="Disordered" evidence="1">
    <location>
        <begin position="63"/>
        <end position="126"/>
    </location>
</feature>
<sequence>MLSKNNKKKGFPSLKKDIKAFLTSEEGNINKKNAAKISMGVLAVGIGLAGAMKPDVTEANCFHASHSSHGSHGSHASHASHGSHGSHASHSSHGSHGSHASHASHGSHGSHASHASHASHSSHSSY</sequence>
<proteinExistence type="predicted"/>
<dbReference type="Proteomes" id="UP000178367">
    <property type="component" value="Unassembled WGS sequence"/>
</dbReference>
<name>A0A1F5SLH9_9BACT</name>
<dbReference type="STRING" id="1797994.A2227_04465"/>
<gene>
    <name evidence="2" type="ORF">A2227_04465</name>
</gene>
<comment type="caution">
    <text evidence="2">The sequence shown here is derived from an EMBL/GenBank/DDBJ whole genome shotgun (WGS) entry which is preliminary data.</text>
</comment>
<dbReference type="EMBL" id="MFGB01000010">
    <property type="protein sequence ID" value="OGF27111.1"/>
    <property type="molecule type" value="Genomic_DNA"/>
</dbReference>
<dbReference type="NCBIfam" id="NF038313">
    <property type="entry name" value="HisXaaSer_A4"/>
    <property type="match status" value="1"/>
</dbReference>
<organism evidence="2 3">
    <name type="scientific">Candidatus Falkowbacteria bacterium RIFOXYA2_FULL_47_19</name>
    <dbReference type="NCBI Taxonomy" id="1797994"/>
    <lineage>
        <taxon>Bacteria</taxon>
        <taxon>Candidatus Falkowiibacteriota</taxon>
    </lineage>
</organism>